<dbReference type="RefSeq" id="WP_264485147.1">
    <property type="nucleotide sequence ID" value="NZ_JAPDDT010000001.1"/>
</dbReference>
<evidence type="ECO:0000313" key="2">
    <source>
        <dbReference type="Proteomes" id="UP001320876"/>
    </source>
</evidence>
<organism evidence="1 2">
    <name type="scientific">Luteolibacter arcticus</name>
    <dbReference type="NCBI Taxonomy" id="1581411"/>
    <lineage>
        <taxon>Bacteria</taxon>
        <taxon>Pseudomonadati</taxon>
        <taxon>Verrucomicrobiota</taxon>
        <taxon>Verrucomicrobiia</taxon>
        <taxon>Verrucomicrobiales</taxon>
        <taxon>Verrucomicrobiaceae</taxon>
        <taxon>Luteolibacter</taxon>
    </lineage>
</organism>
<dbReference type="EMBL" id="JAPDDT010000001">
    <property type="protein sequence ID" value="MCW1921038.1"/>
    <property type="molecule type" value="Genomic_DNA"/>
</dbReference>
<name>A0ABT3GBN4_9BACT</name>
<evidence type="ECO:0008006" key="3">
    <source>
        <dbReference type="Google" id="ProtNLM"/>
    </source>
</evidence>
<comment type="caution">
    <text evidence="1">The sequence shown here is derived from an EMBL/GenBank/DDBJ whole genome shotgun (WGS) entry which is preliminary data.</text>
</comment>
<evidence type="ECO:0000313" key="1">
    <source>
        <dbReference type="EMBL" id="MCW1921038.1"/>
    </source>
</evidence>
<accession>A0ABT3GBN4</accession>
<reference evidence="1 2" key="1">
    <citation type="submission" date="2022-10" db="EMBL/GenBank/DDBJ databases">
        <title>Luteolibacter arcticus strain CCTCC AB 2014275, whole genome shotgun sequencing project.</title>
        <authorList>
            <person name="Zhao G."/>
            <person name="Shen L."/>
        </authorList>
    </citation>
    <scope>NUCLEOTIDE SEQUENCE [LARGE SCALE GENOMIC DNA]</scope>
    <source>
        <strain evidence="1 2">CCTCC AB 2014275</strain>
    </source>
</reference>
<proteinExistence type="predicted"/>
<protein>
    <recommendedName>
        <fullName evidence="3">Phage tail protein</fullName>
    </recommendedName>
</protein>
<keyword evidence="2" id="KW-1185">Reference proteome</keyword>
<gene>
    <name evidence="1" type="ORF">OKA05_00635</name>
</gene>
<sequence length="155" mass="17625">MNESTDRVYTMPSFYDGPREGIADFLGRPHLYRSLWTDIDRSQPGIFELIPIDEQTLALALEDWEIWLRWERAYLAGETSQDTHPALPADKARDEELKLLLEPRFAVESLTATTATADFDWPSADSPDPGTPCGVRWTVVNRPAERITVEYKTPG</sequence>
<dbReference type="Proteomes" id="UP001320876">
    <property type="component" value="Unassembled WGS sequence"/>
</dbReference>